<accession>A0A1B6CU84</accession>
<protein>
    <submittedName>
        <fullName evidence="1">Uncharacterized protein</fullName>
    </submittedName>
</protein>
<gene>
    <name evidence="1" type="ORF">g.23814</name>
</gene>
<name>A0A1B6CU84_9HEMI</name>
<evidence type="ECO:0000313" key="1">
    <source>
        <dbReference type="EMBL" id="JAS16967.1"/>
    </source>
</evidence>
<organism evidence="1">
    <name type="scientific">Clastoptera arizonana</name>
    <name type="common">Arizona spittle bug</name>
    <dbReference type="NCBI Taxonomy" id="38151"/>
    <lineage>
        <taxon>Eukaryota</taxon>
        <taxon>Metazoa</taxon>
        <taxon>Ecdysozoa</taxon>
        <taxon>Arthropoda</taxon>
        <taxon>Hexapoda</taxon>
        <taxon>Insecta</taxon>
        <taxon>Pterygota</taxon>
        <taxon>Neoptera</taxon>
        <taxon>Paraneoptera</taxon>
        <taxon>Hemiptera</taxon>
        <taxon>Auchenorrhyncha</taxon>
        <taxon>Cercopoidea</taxon>
        <taxon>Clastopteridae</taxon>
        <taxon>Clastoptera</taxon>
    </lineage>
</organism>
<reference evidence="1" key="1">
    <citation type="submission" date="2015-12" db="EMBL/GenBank/DDBJ databases">
        <title>De novo transcriptome assembly of four potential Pierce s Disease insect vectors from Arizona vineyards.</title>
        <authorList>
            <person name="Tassone E.E."/>
        </authorList>
    </citation>
    <scope>NUCLEOTIDE SEQUENCE</scope>
</reference>
<dbReference type="AlphaFoldDB" id="A0A1B6CU84"/>
<proteinExistence type="predicted"/>
<sequence length="165" mass="18892">MDHSERSYYLDNVLGNTFDSSTDDIEKTNVNVQLNHLKLGQSIEGSFELPSVLGSTFSDDPKSIHFFSEENRLLNVQSDESLNNSTPVNNVFKKSHRTNLHTDYNFEEAFENSDKSGIVSQTSVTKNNDRFRIKKRKILKEYNYEDAFASSLDESKLKKLITSQP</sequence>
<dbReference type="EMBL" id="GEDC01020331">
    <property type="protein sequence ID" value="JAS16967.1"/>
    <property type="molecule type" value="Transcribed_RNA"/>
</dbReference>